<dbReference type="InterPro" id="IPR036380">
    <property type="entry name" value="Isochorismatase-like_sf"/>
</dbReference>
<dbReference type="SUPFAM" id="SSF52499">
    <property type="entry name" value="Isochorismatase-like hydrolases"/>
    <property type="match status" value="1"/>
</dbReference>
<dbReference type="AlphaFoldDB" id="A0A839ZCV0"/>
<sequence length="185" mass="19219">MAKTALLLIDIQNDYFPEGKFPLAGIEAAAVQAARLLAIARDKGLAVVHVRHEAPEADAGFFGNGTEGARIHPLVAPREGEPVIVKQKVNSFLNTDLDDVLKREGVSDLVIVGAMSHMCVDAATRAALDLGYGATVVQDATATRDLSFAGADVPAAQVQTAMLAALAFAGADIVPATQVASDWSA</sequence>
<evidence type="ECO:0000313" key="4">
    <source>
        <dbReference type="Proteomes" id="UP000533469"/>
    </source>
</evidence>
<reference evidence="3 4" key="1">
    <citation type="submission" date="2020-08" db="EMBL/GenBank/DDBJ databases">
        <title>Genomic Encyclopedia of Type Strains, Phase IV (KMG-IV): sequencing the most valuable type-strain genomes for metagenomic binning, comparative biology and taxonomic classification.</title>
        <authorList>
            <person name="Goeker M."/>
        </authorList>
    </citation>
    <scope>NUCLEOTIDE SEQUENCE [LARGE SCALE GENOMIC DNA]</scope>
    <source>
        <strain evidence="3 4">DSM 5895</strain>
    </source>
</reference>
<dbReference type="Proteomes" id="UP000533469">
    <property type="component" value="Unassembled WGS sequence"/>
</dbReference>
<dbReference type="InterPro" id="IPR000868">
    <property type="entry name" value="Isochorismatase-like_dom"/>
</dbReference>
<dbReference type="InterPro" id="IPR050272">
    <property type="entry name" value="Isochorismatase-like_hydrls"/>
</dbReference>
<accession>A0A839ZCV0</accession>
<evidence type="ECO:0000313" key="3">
    <source>
        <dbReference type="EMBL" id="MBB3772482.1"/>
    </source>
</evidence>
<gene>
    <name evidence="3" type="ORF">FHS55_003094</name>
</gene>
<dbReference type="RefSeq" id="WP_183190628.1">
    <property type="nucleotide sequence ID" value="NZ_JACICD010000005.1"/>
</dbReference>
<feature type="domain" description="Isochorismatase-like" evidence="2">
    <location>
        <begin position="4"/>
        <end position="147"/>
    </location>
</feature>
<dbReference type="GO" id="GO:0016787">
    <property type="term" value="F:hydrolase activity"/>
    <property type="evidence" value="ECO:0007669"/>
    <property type="project" value="UniProtKB-KW"/>
</dbReference>
<proteinExistence type="predicted"/>
<dbReference type="EMBL" id="JACICD010000005">
    <property type="protein sequence ID" value="MBB3772482.1"/>
    <property type="molecule type" value="Genomic_DNA"/>
</dbReference>
<comment type="caution">
    <text evidence="3">The sequence shown here is derived from an EMBL/GenBank/DDBJ whole genome shotgun (WGS) entry which is preliminary data.</text>
</comment>
<dbReference type="CDD" id="cd01014">
    <property type="entry name" value="nicotinamidase_related"/>
    <property type="match status" value="1"/>
</dbReference>
<evidence type="ECO:0000259" key="2">
    <source>
        <dbReference type="Pfam" id="PF00857"/>
    </source>
</evidence>
<dbReference type="Pfam" id="PF00857">
    <property type="entry name" value="Isochorismatase"/>
    <property type="match status" value="1"/>
</dbReference>
<organism evidence="3 4">
    <name type="scientific">Ancylobacter tetraedralis</name>
    <dbReference type="NCBI Taxonomy" id="217068"/>
    <lineage>
        <taxon>Bacteria</taxon>
        <taxon>Pseudomonadati</taxon>
        <taxon>Pseudomonadota</taxon>
        <taxon>Alphaproteobacteria</taxon>
        <taxon>Hyphomicrobiales</taxon>
        <taxon>Xanthobacteraceae</taxon>
        <taxon>Ancylobacter</taxon>
    </lineage>
</organism>
<protein>
    <submittedName>
        <fullName evidence="3">Nicotinamidase-related amidase</fullName>
    </submittedName>
</protein>
<keyword evidence="1" id="KW-0378">Hydrolase</keyword>
<name>A0A839ZCV0_9HYPH</name>
<keyword evidence="4" id="KW-1185">Reference proteome</keyword>
<dbReference type="PANTHER" id="PTHR43540">
    <property type="entry name" value="PEROXYUREIDOACRYLATE/UREIDOACRYLATE AMIDOHYDROLASE-RELATED"/>
    <property type="match status" value="1"/>
</dbReference>
<evidence type="ECO:0000256" key="1">
    <source>
        <dbReference type="ARBA" id="ARBA00022801"/>
    </source>
</evidence>
<dbReference type="Gene3D" id="3.40.50.850">
    <property type="entry name" value="Isochorismatase-like"/>
    <property type="match status" value="1"/>
</dbReference>